<evidence type="ECO:0000256" key="12">
    <source>
        <dbReference type="ARBA" id="ARBA00047353"/>
    </source>
</evidence>
<keyword evidence="8" id="KW-0256">Endoplasmic reticulum</keyword>
<keyword evidence="6" id="KW-0808">Transferase</keyword>
<protein>
    <recommendedName>
        <fullName evidence="5">ditrans,polycis-polyprenyl diphosphate synthase [(2E,6E)-farnesyldiphosphate specific]</fullName>
        <ecNumber evidence="5">2.5.1.87</ecNumber>
    </recommendedName>
</protein>
<keyword evidence="15" id="KW-1185">Reference proteome</keyword>
<keyword evidence="9" id="KW-0460">Magnesium</keyword>
<evidence type="ECO:0000256" key="4">
    <source>
        <dbReference type="ARBA" id="ARBA00005432"/>
    </source>
</evidence>
<evidence type="ECO:0000313" key="15">
    <source>
        <dbReference type="Proteomes" id="UP001164286"/>
    </source>
</evidence>
<dbReference type="GeneID" id="77727901"/>
<evidence type="ECO:0000256" key="5">
    <source>
        <dbReference type="ARBA" id="ARBA00012596"/>
    </source>
</evidence>
<evidence type="ECO:0000256" key="11">
    <source>
        <dbReference type="ARBA" id="ARBA00023136"/>
    </source>
</evidence>
<dbReference type="GO" id="GO:1904423">
    <property type="term" value="C:dehydrodolichyl diphosphate synthase complex"/>
    <property type="evidence" value="ECO:0007669"/>
    <property type="project" value="InterPro"/>
</dbReference>
<evidence type="ECO:0000256" key="8">
    <source>
        <dbReference type="ARBA" id="ARBA00022824"/>
    </source>
</evidence>
<comment type="subcellular location">
    <subcellularLocation>
        <location evidence="2">Endoplasmic reticulum membrane</location>
    </subcellularLocation>
</comment>
<reference evidence="14" key="1">
    <citation type="journal article" date="2022" name="G3 (Bethesda)">
        <title>High quality genome of the basidiomycete yeast Dioszegia hungarica PDD-24b-2 isolated from cloud water.</title>
        <authorList>
            <person name="Jarrige D."/>
            <person name="Haridas S."/>
            <person name="Bleykasten-Grosshans C."/>
            <person name="Joly M."/>
            <person name="Nadalig T."/>
            <person name="Sancelme M."/>
            <person name="Vuilleumier S."/>
            <person name="Grigoriev I.V."/>
            <person name="Amato P."/>
            <person name="Bringel F."/>
        </authorList>
    </citation>
    <scope>NUCLEOTIDE SEQUENCE</scope>
    <source>
        <strain evidence="14">PDD-24b-2</strain>
    </source>
</reference>
<evidence type="ECO:0000256" key="9">
    <source>
        <dbReference type="ARBA" id="ARBA00022842"/>
    </source>
</evidence>
<gene>
    <name evidence="14" type="ORF">MKK02DRAFT_33320</name>
</gene>
<organism evidence="14 15">
    <name type="scientific">Dioszegia hungarica</name>
    <dbReference type="NCBI Taxonomy" id="4972"/>
    <lineage>
        <taxon>Eukaryota</taxon>
        <taxon>Fungi</taxon>
        <taxon>Dikarya</taxon>
        <taxon>Basidiomycota</taxon>
        <taxon>Agaricomycotina</taxon>
        <taxon>Tremellomycetes</taxon>
        <taxon>Tremellales</taxon>
        <taxon>Bulleribasidiaceae</taxon>
        <taxon>Dioszegia</taxon>
    </lineage>
</organism>
<dbReference type="SUPFAM" id="SSF64005">
    <property type="entry name" value="Undecaprenyl diphosphate synthase"/>
    <property type="match status" value="1"/>
</dbReference>
<comment type="similarity">
    <text evidence="4">Belongs to the UPP synthase family.</text>
</comment>
<keyword evidence="7" id="KW-0812">Transmembrane</keyword>
<evidence type="ECO:0000256" key="13">
    <source>
        <dbReference type="SAM" id="MobiDB-lite"/>
    </source>
</evidence>
<evidence type="ECO:0000256" key="6">
    <source>
        <dbReference type="ARBA" id="ARBA00022679"/>
    </source>
</evidence>
<evidence type="ECO:0000256" key="7">
    <source>
        <dbReference type="ARBA" id="ARBA00022692"/>
    </source>
</evidence>
<sequence length="372" mass="41117">MSPSLRARDIPALPFLTLLHVFFTLSSLFLRTYELLTNPETDLDHDELSSSSSTRSPARRELSSPPKHIGMVILAPSRPRHTSRGRTSATTWNAKEKSRVVECVLNLVELAAEEGVVELSVYERSGLLASAKDEIMAELLYLPLSPPASEPRTSSGFGTPGEELHEVDDRVGKAMGSSGGTDQVTTLTVFPSSNYHAGATDSASKTRRLTIHLIPPSASEVVATVTNNLVKTSVRAEDITPSMLDEGVRAALHFSRDPDLLIVHTLVEPVGWKSWLPRPAPELGGYPFWTLRISEIYHHPPPLPLLSLFKPLLHLARTSTLPFLRKLGKLVPSPPHIRNEMLDLYEGDGRIGREEWEGAMRAWRAVEQRLGR</sequence>
<accession>A0AA38LVW0</accession>
<comment type="cofactor">
    <cofactor evidence="1">
        <name>Mg(2+)</name>
        <dbReference type="ChEBI" id="CHEBI:18420"/>
    </cofactor>
</comment>
<name>A0AA38LVW0_9TREE</name>
<comment type="pathway">
    <text evidence="3">Protein modification; protein glycosylation.</text>
</comment>
<dbReference type="InterPro" id="IPR036424">
    <property type="entry name" value="UPP_synth-like_sf"/>
</dbReference>
<dbReference type="Proteomes" id="UP001164286">
    <property type="component" value="Unassembled WGS sequence"/>
</dbReference>
<dbReference type="EC" id="2.5.1.87" evidence="5"/>
<proteinExistence type="inferred from homology"/>
<evidence type="ECO:0000256" key="1">
    <source>
        <dbReference type="ARBA" id="ARBA00001946"/>
    </source>
</evidence>
<evidence type="ECO:0000256" key="2">
    <source>
        <dbReference type="ARBA" id="ARBA00004586"/>
    </source>
</evidence>
<comment type="catalytic activity">
    <reaction evidence="12">
        <text>n isopentenyl diphosphate + (2E,6E)-farnesyl diphosphate = a di-trans,poly-cis-polyprenyl diphosphate + n diphosphate</text>
        <dbReference type="Rhea" id="RHEA:53008"/>
        <dbReference type="Rhea" id="RHEA-COMP:19494"/>
        <dbReference type="ChEBI" id="CHEBI:33019"/>
        <dbReference type="ChEBI" id="CHEBI:128769"/>
        <dbReference type="ChEBI" id="CHEBI:136960"/>
        <dbReference type="ChEBI" id="CHEBI:175763"/>
        <dbReference type="EC" id="2.5.1.87"/>
    </reaction>
</comment>
<evidence type="ECO:0000256" key="10">
    <source>
        <dbReference type="ARBA" id="ARBA00022989"/>
    </source>
</evidence>
<feature type="region of interest" description="Disordered" evidence="13">
    <location>
        <begin position="41"/>
        <end position="64"/>
    </location>
</feature>
<evidence type="ECO:0000256" key="3">
    <source>
        <dbReference type="ARBA" id="ARBA00004922"/>
    </source>
</evidence>
<comment type="caution">
    <text evidence="14">The sequence shown here is derived from an EMBL/GenBank/DDBJ whole genome shotgun (WGS) entry which is preliminary data.</text>
</comment>
<evidence type="ECO:0000313" key="14">
    <source>
        <dbReference type="EMBL" id="KAI9636029.1"/>
    </source>
</evidence>
<dbReference type="RefSeq" id="XP_052945806.1">
    <property type="nucleotide sequence ID" value="XM_053088696.1"/>
</dbReference>
<keyword evidence="11" id="KW-0472">Membrane</keyword>
<dbReference type="GO" id="GO:0005789">
    <property type="term" value="C:endoplasmic reticulum membrane"/>
    <property type="evidence" value="ECO:0007669"/>
    <property type="project" value="UniProtKB-SubCell"/>
</dbReference>
<dbReference type="InterPro" id="IPR038887">
    <property type="entry name" value="Nus1/NgBR"/>
</dbReference>
<dbReference type="GO" id="GO:0045547">
    <property type="term" value="F:ditrans,polycis-polyprenyl diphosphate synthase [(2E,6E)-farnesyl diphosphate specific] activity"/>
    <property type="evidence" value="ECO:0007669"/>
    <property type="project" value="UniProtKB-EC"/>
</dbReference>
<dbReference type="AlphaFoldDB" id="A0AA38LVW0"/>
<dbReference type="PANTHER" id="PTHR21528">
    <property type="entry name" value="DEHYDRODOLICHYL DIPHOSPHATE SYNTHASE COMPLEX SUBUNIT NUS1"/>
    <property type="match status" value="1"/>
</dbReference>
<dbReference type="EMBL" id="JAKWFO010000005">
    <property type="protein sequence ID" value="KAI9636029.1"/>
    <property type="molecule type" value="Genomic_DNA"/>
</dbReference>
<keyword evidence="10" id="KW-1133">Transmembrane helix</keyword>
<dbReference type="PANTHER" id="PTHR21528:SF0">
    <property type="entry name" value="DEHYDRODOLICHYL DIPHOSPHATE SYNTHASE COMPLEX SUBUNIT NUS1"/>
    <property type="match status" value="1"/>
</dbReference>